<organism evidence="1 2">
    <name type="scientific">candidate division MSBL1 archaeon SCGC-AAA259E19</name>
    <dbReference type="NCBI Taxonomy" id="1698264"/>
    <lineage>
        <taxon>Archaea</taxon>
        <taxon>Methanobacteriati</taxon>
        <taxon>Methanobacteriota</taxon>
        <taxon>candidate division MSBL1</taxon>
    </lineage>
</organism>
<name>A0A133UE10_9EURY</name>
<proteinExistence type="predicted"/>
<comment type="caution">
    <text evidence="1">The sequence shown here is derived from an EMBL/GenBank/DDBJ whole genome shotgun (WGS) entry which is preliminary data.</text>
</comment>
<protein>
    <submittedName>
        <fullName evidence="1">Uncharacterized protein</fullName>
    </submittedName>
</protein>
<evidence type="ECO:0000313" key="2">
    <source>
        <dbReference type="Proteomes" id="UP000070284"/>
    </source>
</evidence>
<reference evidence="1 2" key="1">
    <citation type="journal article" date="2016" name="Sci. Rep.">
        <title>Metabolic traits of an uncultured archaeal lineage -MSBL1- from brine pools of the Red Sea.</title>
        <authorList>
            <person name="Mwirichia R."/>
            <person name="Alam I."/>
            <person name="Rashid M."/>
            <person name="Vinu M."/>
            <person name="Ba-Alawi W."/>
            <person name="Anthony Kamau A."/>
            <person name="Kamanda Ngugi D."/>
            <person name="Goker M."/>
            <person name="Klenk H.P."/>
            <person name="Bajic V."/>
            <person name="Stingl U."/>
        </authorList>
    </citation>
    <scope>NUCLEOTIDE SEQUENCE [LARGE SCALE GENOMIC DNA]</scope>
    <source>
        <strain evidence="1">SCGC-AAA259E19</strain>
    </source>
</reference>
<keyword evidence="2" id="KW-1185">Reference proteome</keyword>
<dbReference type="Proteomes" id="UP000070284">
    <property type="component" value="Unassembled WGS sequence"/>
</dbReference>
<dbReference type="EMBL" id="LHXO01000158">
    <property type="protein sequence ID" value="KXA92447.1"/>
    <property type="molecule type" value="Genomic_DNA"/>
</dbReference>
<dbReference type="AlphaFoldDB" id="A0A133UE10"/>
<evidence type="ECO:0000313" key="1">
    <source>
        <dbReference type="EMBL" id="KXA92447.1"/>
    </source>
</evidence>
<accession>A0A133UE10</accession>
<gene>
    <name evidence="1" type="ORF">AKJ65_07570</name>
</gene>
<sequence length="204" mass="24038">MIRGFSPKERISISSAWKNSFENQDPATPARYFVLLNPEEQAQAFRRKVIEISEFLKNFLEKYCSNRNRNLDFDNLRDGFLEEVDLRETAFSFVHDLFKLEYTLERTEGIKMDHAFGSIYQANLLFSLCRDIENVLSYKYQRGADNPTFYNYVGEELLPQSSLNMDQNKLGEINGARKNDFEDTVRKLLEETYQSSCRRPRTCF</sequence>